<organism evidence="2 3">
    <name type="scientific">Pleuronectes platessa</name>
    <name type="common">European plaice</name>
    <dbReference type="NCBI Taxonomy" id="8262"/>
    <lineage>
        <taxon>Eukaryota</taxon>
        <taxon>Metazoa</taxon>
        <taxon>Chordata</taxon>
        <taxon>Craniata</taxon>
        <taxon>Vertebrata</taxon>
        <taxon>Euteleostomi</taxon>
        <taxon>Actinopterygii</taxon>
        <taxon>Neopterygii</taxon>
        <taxon>Teleostei</taxon>
        <taxon>Neoteleostei</taxon>
        <taxon>Acanthomorphata</taxon>
        <taxon>Carangaria</taxon>
        <taxon>Pleuronectiformes</taxon>
        <taxon>Pleuronectoidei</taxon>
        <taxon>Pleuronectidae</taxon>
        <taxon>Pleuronectes</taxon>
    </lineage>
</organism>
<feature type="region of interest" description="Disordered" evidence="1">
    <location>
        <begin position="29"/>
        <end position="59"/>
    </location>
</feature>
<name>A0A9N7W4Y5_PLEPL</name>
<dbReference type="EMBL" id="CADEAL010004478">
    <property type="protein sequence ID" value="CAB1460435.1"/>
    <property type="molecule type" value="Genomic_DNA"/>
</dbReference>
<sequence length="118" mass="13573">MRHLIFTPPHEHHQCLSAAADTFPVWTRRDRRRSVRARRQRGDKRRRGRPASHDTEPLCRKLPHDATAAATWASQGIIRAGQSRVRRLTPTYLGNFTVTNHGSADHSLLEKSTLSYFH</sequence>
<feature type="compositionally biased region" description="Basic residues" evidence="1">
    <location>
        <begin position="29"/>
        <end position="50"/>
    </location>
</feature>
<dbReference type="AlphaFoldDB" id="A0A9N7W4Y5"/>
<gene>
    <name evidence="2" type="ORF">PLEPLA_LOCUS48286</name>
</gene>
<evidence type="ECO:0000256" key="1">
    <source>
        <dbReference type="SAM" id="MobiDB-lite"/>
    </source>
</evidence>
<reference evidence="2" key="1">
    <citation type="submission" date="2020-03" db="EMBL/GenBank/DDBJ databases">
        <authorList>
            <person name="Weist P."/>
        </authorList>
    </citation>
    <scope>NUCLEOTIDE SEQUENCE</scope>
</reference>
<evidence type="ECO:0000313" key="3">
    <source>
        <dbReference type="Proteomes" id="UP001153269"/>
    </source>
</evidence>
<comment type="caution">
    <text evidence="2">The sequence shown here is derived from an EMBL/GenBank/DDBJ whole genome shotgun (WGS) entry which is preliminary data.</text>
</comment>
<proteinExistence type="predicted"/>
<protein>
    <submittedName>
        <fullName evidence="2">Uncharacterized protein</fullName>
    </submittedName>
</protein>
<evidence type="ECO:0000313" key="2">
    <source>
        <dbReference type="EMBL" id="CAB1460435.1"/>
    </source>
</evidence>
<accession>A0A9N7W4Y5</accession>
<keyword evidence="3" id="KW-1185">Reference proteome</keyword>
<dbReference type="Proteomes" id="UP001153269">
    <property type="component" value="Unassembled WGS sequence"/>
</dbReference>